<reference evidence="2 3" key="1">
    <citation type="journal article" date="2015" name="Stand. Genomic Sci.">
        <title>Genomic Encyclopedia of Bacterial and Archaeal Type Strains, Phase III: the genomes of soil and plant-associated and newly described type strains.</title>
        <authorList>
            <person name="Whitman W.B."/>
            <person name="Woyke T."/>
            <person name="Klenk H.P."/>
            <person name="Zhou Y."/>
            <person name="Lilburn T.G."/>
            <person name="Beck B.J."/>
            <person name="De Vos P."/>
            <person name="Vandamme P."/>
            <person name="Eisen J.A."/>
            <person name="Garrity G."/>
            <person name="Hugenholtz P."/>
            <person name="Kyrpides N.C."/>
        </authorList>
    </citation>
    <scope>NUCLEOTIDE SEQUENCE [LARGE SCALE GENOMIC DNA]</scope>
    <source>
        <strain evidence="2 3">AC4r</strain>
    </source>
</reference>
<evidence type="ECO:0000313" key="3">
    <source>
        <dbReference type="Proteomes" id="UP000292408"/>
    </source>
</evidence>
<feature type="transmembrane region" description="Helical" evidence="1">
    <location>
        <begin position="118"/>
        <end position="141"/>
    </location>
</feature>
<feature type="transmembrane region" description="Helical" evidence="1">
    <location>
        <begin position="240"/>
        <end position="258"/>
    </location>
</feature>
<feature type="transmembrane region" description="Helical" evidence="1">
    <location>
        <begin position="40"/>
        <end position="58"/>
    </location>
</feature>
<proteinExistence type="predicted"/>
<dbReference type="EMBL" id="SGXT01000016">
    <property type="protein sequence ID" value="RZT59386.1"/>
    <property type="molecule type" value="Genomic_DNA"/>
</dbReference>
<gene>
    <name evidence="2" type="ORF">EV140_1992</name>
</gene>
<keyword evidence="1" id="KW-1133">Transmembrane helix</keyword>
<dbReference type="Proteomes" id="UP000292408">
    <property type="component" value="Unassembled WGS sequence"/>
</dbReference>
<keyword evidence="1" id="KW-0472">Membrane</keyword>
<name>A0A4Q7TFY0_9MICO</name>
<organism evidence="2 3">
    <name type="scientific">Microcella alkaliphila</name>
    <dbReference type="NCBI Taxonomy" id="279828"/>
    <lineage>
        <taxon>Bacteria</taxon>
        <taxon>Bacillati</taxon>
        <taxon>Actinomycetota</taxon>
        <taxon>Actinomycetes</taxon>
        <taxon>Micrococcales</taxon>
        <taxon>Microbacteriaceae</taxon>
        <taxon>Microcella</taxon>
    </lineage>
</organism>
<feature type="transmembrane region" description="Helical" evidence="1">
    <location>
        <begin position="89"/>
        <end position="111"/>
    </location>
</feature>
<feature type="transmembrane region" description="Helical" evidence="1">
    <location>
        <begin position="170"/>
        <end position="193"/>
    </location>
</feature>
<dbReference type="OrthoDB" id="3209791at2"/>
<keyword evidence="1" id="KW-0812">Transmembrane</keyword>
<sequence length="265" mass="28229">MTAPTTPVTTDARGGAPASRPLTTRIAAILRLQTANVANILVWPLAVLVFILFINVAISEIIQQATTNAAEAGGEADITITFNGGVAFLYIYMLIIAVQAVYLSFSLALGWGATRRDFAVGTLTFFVLMSAAYALLIATLAQVEQATSGWGRELRFFGDPSLGLDEFAPALLFSFLILLLFMSVGGAVASVYVRWRATGMYVFWAGLAIIVVGAAALIGYTDNWGTVGQFFADAGVLGTALWTLVLTATATLALYLVLRWATPRD</sequence>
<protein>
    <submittedName>
        <fullName evidence="2">Uncharacterized protein</fullName>
    </submittedName>
</protein>
<comment type="caution">
    <text evidence="2">The sequence shown here is derived from an EMBL/GenBank/DDBJ whole genome shotgun (WGS) entry which is preliminary data.</text>
</comment>
<feature type="transmembrane region" description="Helical" evidence="1">
    <location>
        <begin position="200"/>
        <end position="220"/>
    </location>
</feature>
<keyword evidence="3" id="KW-1185">Reference proteome</keyword>
<accession>A0A4Q7TFY0</accession>
<evidence type="ECO:0000256" key="1">
    <source>
        <dbReference type="SAM" id="Phobius"/>
    </source>
</evidence>
<dbReference type="RefSeq" id="WP_130283476.1">
    <property type="nucleotide sequence ID" value="NZ_SGXT01000016.1"/>
</dbReference>
<evidence type="ECO:0000313" key="2">
    <source>
        <dbReference type="EMBL" id="RZT59386.1"/>
    </source>
</evidence>
<dbReference type="AlphaFoldDB" id="A0A4Q7TFY0"/>